<accession>A0A433D6G4</accession>
<evidence type="ECO:0000256" key="3">
    <source>
        <dbReference type="SAM" id="MobiDB-lite"/>
    </source>
</evidence>
<comment type="caution">
    <text evidence="7">The sequence shown here is derived from an EMBL/GenBank/DDBJ whole genome shotgun (WGS) entry which is preliminary data.</text>
</comment>
<dbReference type="PANTHER" id="PTHR46093:SF18">
    <property type="entry name" value="FIBRONECTIN TYPE-III DOMAIN-CONTAINING PROTEIN"/>
    <property type="match status" value="1"/>
</dbReference>
<keyword evidence="4" id="KW-0812">Transmembrane</keyword>
<evidence type="ECO:0000313" key="8">
    <source>
        <dbReference type="Proteomes" id="UP000268093"/>
    </source>
</evidence>
<keyword evidence="4" id="KW-1133">Transmembrane helix</keyword>
<dbReference type="Pfam" id="PF24981">
    <property type="entry name" value="Beta-prop_ATRN-LZTR1"/>
    <property type="match status" value="1"/>
</dbReference>
<organism evidence="7 8">
    <name type="scientific">Jimgerdemannia flammicorona</name>
    <dbReference type="NCBI Taxonomy" id="994334"/>
    <lineage>
        <taxon>Eukaryota</taxon>
        <taxon>Fungi</taxon>
        <taxon>Fungi incertae sedis</taxon>
        <taxon>Mucoromycota</taxon>
        <taxon>Mucoromycotina</taxon>
        <taxon>Endogonomycetes</taxon>
        <taxon>Endogonales</taxon>
        <taxon>Endogonaceae</taxon>
        <taxon>Jimgerdemannia</taxon>
    </lineage>
</organism>
<protein>
    <recommendedName>
        <fullName evidence="6">Attractin/MKLN-like beta-propeller domain-containing protein</fullName>
    </recommendedName>
</protein>
<feature type="domain" description="Attractin/MKLN-like beta-propeller" evidence="6">
    <location>
        <begin position="36"/>
        <end position="268"/>
    </location>
</feature>
<dbReference type="AlphaFoldDB" id="A0A433D6G4"/>
<feature type="signal peptide" evidence="5">
    <location>
        <begin position="1"/>
        <end position="24"/>
    </location>
</feature>
<evidence type="ECO:0000256" key="1">
    <source>
        <dbReference type="ARBA" id="ARBA00022441"/>
    </source>
</evidence>
<evidence type="ECO:0000256" key="2">
    <source>
        <dbReference type="ARBA" id="ARBA00022737"/>
    </source>
</evidence>
<dbReference type="PANTHER" id="PTHR46093">
    <property type="entry name" value="ACYL-COA-BINDING DOMAIN-CONTAINING PROTEIN 5"/>
    <property type="match status" value="1"/>
</dbReference>
<keyword evidence="8" id="KW-1185">Reference proteome</keyword>
<evidence type="ECO:0000259" key="6">
    <source>
        <dbReference type="Pfam" id="PF24981"/>
    </source>
</evidence>
<dbReference type="SUPFAM" id="SSF117281">
    <property type="entry name" value="Kelch motif"/>
    <property type="match status" value="2"/>
</dbReference>
<evidence type="ECO:0000256" key="5">
    <source>
        <dbReference type="SAM" id="SignalP"/>
    </source>
</evidence>
<dbReference type="Proteomes" id="UP000268093">
    <property type="component" value="Unassembled WGS sequence"/>
</dbReference>
<feature type="region of interest" description="Disordered" evidence="3">
    <location>
        <begin position="436"/>
        <end position="517"/>
    </location>
</feature>
<dbReference type="OrthoDB" id="2363417at2759"/>
<dbReference type="Gene3D" id="2.120.10.80">
    <property type="entry name" value="Kelch-type beta propeller"/>
    <property type="match status" value="2"/>
</dbReference>
<sequence>MILCNHPFLPPLLLLLILATSTVCIIPPGRDSAAIALLNNNTIWVFGGAVSDNNGSYNPSSSLYSLDISQSWPTSSPNWTNHDADINSAIVSGRVRPTMQVGPDGTSLWVYGGQPTNATSANIFLCYDTTAHTWSTVAVAGAIRLQGFSAVRNSKGIFFFFGGVTDETSLDEWARNDAVLKIDPAMKTWSTTSVASGYPGRVMHTATLVNDTKVYIIGGALQTATTGVIAPIDNITVYDTVAGTWSSSMSTGSQLPQNRSGHSAVLSDTDQDCGYRNLGYDGNSIVIFGGGGINTVYFNDVWTLDVNSFQWTSPTITGSGPKTGIYGMNSLLIGYQMLIMFGSGHANSTAASTYYNDVYVLDTKNWAWATSFTAEAPSLTITVTPTPIETPSATNDIGGIGVIGGIGGLVGIICGFLSLIGVIALIVWTVRGRQTDAGVKPNENPELSMLFKPNENTTPAELPTVPKEDPSPPNTPSTTSARDSVVIPHTITSTEYPSDSHLPLPQSSPMQSDASISQTGPAVIGGYPALYQPYYYPQPNVNPALHPSMYYYHGTPPFQPGYYYPPPLPQPHGTFFHDNPHMGGRYPPQNIYSPPLQHAGIAPPPKYSANLASLPA</sequence>
<feature type="chain" id="PRO_5019428067" description="Attractin/MKLN-like beta-propeller domain-containing protein" evidence="5">
    <location>
        <begin position="25"/>
        <end position="616"/>
    </location>
</feature>
<keyword evidence="5" id="KW-0732">Signal</keyword>
<dbReference type="Pfam" id="PF24681">
    <property type="entry name" value="Kelch_KLHDC2_KLHL20_DRC7"/>
    <property type="match status" value="1"/>
</dbReference>
<name>A0A433D6G4_9FUNG</name>
<evidence type="ECO:0000313" key="7">
    <source>
        <dbReference type="EMBL" id="RUP46415.1"/>
    </source>
</evidence>
<gene>
    <name evidence="7" type="ORF">BC936DRAFT_146987</name>
</gene>
<reference evidence="7 8" key="1">
    <citation type="journal article" date="2018" name="New Phytol.">
        <title>Phylogenomics of Endogonaceae and evolution of mycorrhizas within Mucoromycota.</title>
        <authorList>
            <person name="Chang Y."/>
            <person name="Desiro A."/>
            <person name="Na H."/>
            <person name="Sandor L."/>
            <person name="Lipzen A."/>
            <person name="Clum A."/>
            <person name="Barry K."/>
            <person name="Grigoriev I.V."/>
            <person name="Martin F.M."/>
            <person name="Stajich J.E."/>
            <person name="Smith M.E."/>
            <person name="Bonito G."/>
            <person name="Spatafora J.W."/>
        </authorList>
    </citation>
    <scope>NUCLEOTIDE SEQUENCE [LARGE SCALE GENOMIC DNA]</scope>
    <source>
        <strain evidence="7 8">GMNB39</strain>
    </source>
</reference>
<keyword evidence="4" id="KW-0472">Membrane</keyword>
<feature type="transmembrane region" description="Helical" evidence="4">
    <location>
        <begin position="397"/>
        <end position="430"/>
    </location>
</feature>
<dbReference type="InterPro" id="IPR056737">
    <property type="entry name" value="Beta-prop_ATRN-MKLN-like"/>
</dbReference>
<evidence type="ECO:0000256" key="4">
    <source>
        <dbReference type="SAM" id="Phobius"/>
    </source>
</evidence>
<feature type="non-terminal residue" evidence="7">
    <location>
        <position position="616"/>
    </location>
</feature>
<feature type="compositionally biased region" description="Polar residues" evidence="3">
    <location>
        <begin position="505"/>
        <end position="517"/>
    </location>
</feature>
<keyword evidence="2" id="KW-0677">Repeat</keyword>
<dbReference type="InterPro" id="IPR015915">
    <property type="entry name" value="Kelch-typ_b-propeller"/>
</dbReference>
<dbReference type="EMBL" id="RBNI01005884">
    <property type="protein sequence ID" value="RUP46415.1"/>
    <property type="molecule type" value="Genomic_DNA"/>
</dbReference>
<proteinExistence type="predicted"/>
<keyword evidence="1" id="KW-0880">Kelch repeat</keyword>